<organism evidence="2 3">
    <name type="scientific">Corynebacterium haemomassiliense</name>
    <dbReference type="NCBI Taxonomy" id="2754726"/>
    <lineage>
        <taxon>Bacteria</taxon>
        <taxon>Bacillati</taxon>
        <taxon>Actinomycetota</taxon>
        <taxon>Actinomycetes</taxon>
        <taxon>Mycobacteriales</taxon>
        <taxon>Corynebacteriaceae</taxon>
        <taxon>Corynebacterium</taxon>
    </lineage>
</organism>
<feature type="transmembrane region" description="Helical" evidence="1">
    <location>
        <begin position="6"/>
        <end position="27"/>
    </location>
</feature>
<keyword evidence="1" id="KW-1133">Transmembrane helix</keyword>
<sequence length="62" mass="6658">MNATTILGIASIVVAFFLFCASFYFAVKGRKQASISFGLIAFLFMTVIPVSLALFSAVPNPH</sequence>
<evidence type="ECO:0000313" key="3">
    <source>
        <dbReference type="Proteomes" id="UP000523682"/>
    </source>
</evidence>
<accession>A0A7W2I422</accession>
<keyword evidence="1" id="KW-0472">Membrane</keyword>
<evidence type="ECO:0000313" key="2">
    <source>
        <dbReference type="EMBL" id="MBA5244727.1"/>
    </source>
</evidence>
<keyword evidence="1" id="KW-0812">Transmembrane</keyword>
<reference evidence="2 3" key="1">
    <citation type="submission" date="2020-07" db="EMBL/GenBank/DDBJ databases">
        <title>Draft genome and description of Corynebacterium haemomassiliense strain Marseile-Q3615 sp. nov.</title>
        <authorList>
            <person name="Boxberger M."/>
            <person name="La Scola B."/>
        </authorList>
    </citation>
    <scope>NUCLEOTIDE SEQUENCE [LARGE SCALE GENOMIC DNA]</scope>
    <source>
        <strain evidence="2 3">Marseille-Q3615</strain>
    </source>
</reference>
<proteinExistence type="predicted"/>
<name>A0A7W2I422_9CORY</name>
<feature type="transmembrane region" description="Helical" evidence="1">
    <location>
        <begin position="39"/>
        <end position="58"/>
    </location>
</feature>
<comment type="caution">
    <text evidence="2">The sequence shown here is derived from an EMBL/GenBank/DDBJ whole genome shotgun (WGS) entry which is preliminary data.</text>
</comment>
<dbReference type="Proteomes" id="UP000523682">
    <property type="component" value="Unassembled WGS sequence"/>
</dbReference>
<dbReference type="EMBL" id="JACDTZ010000001">
    <property type="protein sequence ID" value="MBA5244727.1"/>
    <property type="molecule type" value="Genomic_DNA"/>
</dbReference>
<dbReference type="AlphaFoldDB" id="A0A7W2I422"/>
<gene>
    <name evidence="2" type="ORF">H0193_07890</name>
</gene>
<protein>
    <submittedName>
        <fullName evidence="2">Uncharacterized protein</fullName>
    </submittedName>
</protein>
<evidence type="ECO:0000256" key="1">
    <source>
        <dbReference type="SAM" id="Phobius"/>
    </source>
</evidence>
<dbReference type="RefSeq" id="WP_181889309.1">
    <property type="nucleotide sequence ID" value="NZ_CAUPJD010000028.1"/>
</dbReference>
<keyword evidence="3" id="KW-1185">Reference proteome</keyword>